<dbReference type="PROSITE" id="PS00463">
    <property type="entry name" value="ZN2_CY6_FUNGAL_1"/>
    <property type="match status" value="1"/>
</dbReference>
<dbReference type="GeneID" id="27352096"/>
<evidence type="ECO:0000313" key="10">
    <source>
        <dbReference type="Proteomes" id="UP000053342"/>
    </source>
</evidence>
<dbReference type="Proteomes" id="UP000053342">
    <property type="component" value="Unassembled WGS sequence"/>
</dbReference>
<keyword evidence="2" id="KW-0862">Zinc</keyword>
<evidence type="ECO:0000256" key="6">
    <source>
        <dbReference type="ARBA" id="ARBA00023242"/>
    </source>
</evidence>
<evidence type="ECO:0000256" key="3">
    <source>
        <dbReference type="ARBA" id="ARBA00023015"/>
    </source>
</evidence>
<dbReference type="PANTHER" id="PTHR36206">
    <property type="entry name" value="ASPERCRYPTIN BIOSYNTHESIS CLUSTER-SPECIFIC TRANSCRIPTION REGULATOR ATNN-RELATED"/>
    <property type="match status" value="1"/>
</dbReference>
<sequence length="517" mass="58836">MTQRQRKWHTKTRTGCKTCKIRKKKCDETKPRCNRCIKDKFTCDGYEPPRAWLFTPLSEEEDVKLTPDSEKTDESSEASFNSHHYVPCSGYVRADSGSMPDALSILAPSSPWTSETDRNFCQYFLLQFAPMLTTTQQWGYFWRSLVPQAAWLDTAINHAMVAVAATYESRKSGIDRTELILHRSNQAIRAFTASQASTDVALILCRLLSSMAQCNGDYRTATMHMNSGQKILQEVTRTRKAESSDVIRLMAPTLMALSTYTIDDSGFMTRITPEKWETFHTLKTIRLEYGRLLHSFSSGIWKRADSLTNSLMSIAWSTLTQAFSSVLHPDIVSFTNDPVVPVSQIIRQLQADMAVLSIDELNTQFRALFREMQYCLTTMDGPVGLTEDKRQHLKRLVENYVVQAAEVEPRMTAGTFWYEYNFPHCCIDSHLSKSNDSIREASLACHCNRDAIEFERRKRDFYMEHVCQYRSGFMPASTNHESHSLSARAQSGKGSACLVDVTLGAPNHYTYQITFTG</sequence>
<dbReference type="SMART" id="SM00066">
    <property type="entry name" value="GAL4"/>
    <property type="match status" value="1"/>
</dbReference>
<dbReference type="Pfam" id="PF00172">
    <property type="entry name" value="Zn_clus"/>
    <property type="match status" value="1"/>
</dbReference>
<dbReference type="InterPro" id="IPR001138">
    <property type="entry name" value="Zn2Cys6_DnaBD"/>
</dbReference>
<evidence type="ECO:0000256" key="5">
    <source>
        <dbReference type="ARBA" id="ARBA00023163"/>
    </source>
</evidence>
<dbReference type="InterPro" id="IPR021858">
    <property type="entry name" value="Fun_TF"/>
</dbReference>
<dbReference type="AlphaFoldDB" id="A0A0D2CBM2"/>
<dbReference type="Pfam" id="PF11951">
    <property type="entry name" value="Fungal_trans_2"/>
    <property type="match status" value="1"/>
</dbReference>
<evidence type="ECO:0000256" key="4">
    <source>
        <dbReference type="ARBA" id="ARBA00023125"/>
    </source>
</evidence>
<dbReference type="InterPro" id="IPR052360">
    <property type="entry name" value="Transcr_Regulatory_Proteins"/>
</dbReference>
<dbReference type="CDD" id="cd00067">
    <property type="entry name" value="GAL4"/>
    <property type="match status" value="1"/>
</dbReference>
<keyword evidence="1" id="KW-0479">Metal-binding</keyword>
<dbReference type="EMBL" id="KN847332">
    <property type="protein sequence ID" value="KIW47312.1"/>
    <property type="molecule type" value="Genomic_DNA"/>
</dbReference>
<dbReference type="InterPro" id="IPR036864">
    <property type="entry name" value="Zn2-C6_fun-type_DNA-bd_sf"/>
</dbReference>
<dbReference type="SUPFAM" id="SSF57701">
    <property type="entry name" value="Zn2/Cys6 DNA-binding domain"/>
    <property type="match status" value="1"/>
</dbReference>
<feature type="domain" description="Zn(2)-C6 fungal-type" evidence="8">
    <location>
        <begin position="15"/>
        <end position="43"/>
    </location>
</feature>
<keyword evidence="4" id="KW-0238">DNA-binding</keyword>
<dbReference type="OrthoDB" id="3509362at2759"/>
<evidence type="ECO:0000256" key="2">
    <source>
        <dbReference type="ARBA" id="ARBA00022833"/>
    </source>
</evidence>
<dbReference type="PANTHER" id="PTHR36206:SF12">
    <property type="entry name" value="ASPERCRYPTIN BIOSYNTHESIS CLUSTER-SPECIFIC TRANSCRIPTION REGULATOR ATNN-RELATED"/>
    <property type="match status" value="1"/>
</dbReference>
<organism evidence="9 10">
    <name type="scientific">Exophiala oligosperma</name>
    <dbReference type="NCBI Taxonomy" id="215243"/>
    <lineage>
        <taxon>Eukaryota</taxon>
        <taxon>Fungi</taxon>
        <taxon>Dikarya</taxon>
        <taxon>Ascomycota</taxon>
        <taxon>Pezizomycotina</taxon>
        <taxon>Eurotiomycetes</taxon>
        <taxon>Chaetothyriomycetidae</taxon>
        <taxon>Chaetothyriales</taxon>
        <taxon>Herpotrichiellaceae</taxon>
        <taxon>Exophiala</taxon>
    </lineage>
</organism>
<dbReference type="HOGENOM" id="CLU_037867_0_0_1"/>
<dbReference type="PROSITE" id="PS50048">
    <property type="entry name" value="ZN2_CY6_FUNGAL_2"/>
    <property type="match status" value="1"/>
</dbReference>
<dbReference type="VEuPathDB" id="FungiDB:PV06_00022"/>
<name>A0A0D2CBM2_9EURO</name>
<protein>
    <recommendedName>
        <fullName evidence="8">Zn(2)-C6 fungal-type domain-containing protein</fullName>
    </recommendedName>
</protein>
<evidence type="ECO:0000256" key="7">
    <source>
        <dbReference type="SAM" id="MobiDB-lite"/>
    </source>
</evidence>
<gene>
    <name evidence="9" type="ORF">PV06_00022</name>
</gene>
<dbReference type="GO" id="GO:0000981">
    <property type="term" value="F:DNA-binding transcription factor activity, RNA polymerase II-specific"/>
    <property type="evidence" value="ECO:0007669"/>
    <property type="project" value="InterPro"/>
</dbReference>
<evidence type="ECO:0000313" key="9">
    <source>
        <dbReference type="EMBL" id="KIW47312.1"/>
    </source>
</evidence>
<accession>A0A0D2CBM2</accession>
<feature type="compositionally biased region" description="Basic and acidic residues" evidence="7">
    <location>
        <begin position="63"/>
        <end position="74"/>
    </location>
</feature>
<keyword evidence="3" id="KW-0805">Transcription regulation</keyword>
<dbReference type="RefSeq" id="XP_016267528.1">
    <property type="nucleotide sequence ID" value="XM_016400475.1"/>
</dbReference>
<proteinExistence type="predicted"/>
<dbReference type="GO" id="GO:0008270">
    <property type="term" value="F:zinc ion binding"/>
    <property type="evidence" value="ECO:0007669"/>
    <property type="project" value="InterPro"/>
</dbReference>
<dbReference type="Gene3D" id="4.10.240.10">
    <property type="entry name" value="Zn(2)-C6 fungal-type DNA-binding domain"/>
    <property type="match status" value="1"/>
</dbReference>
<keyword evidence="10" id="KW-1185">Reference proteome</keyword>
<feature type="region of interest" description="Disordered" evidence="7">
    <location>
        <begin position="61"/>
        <end position="81"/>
    </location>
</feature>
<evidence type="ECO:0000256" key="1">
    <source>
        <dbReference type="ARBA" id="ARBA00022723"/>
    </source>
</evidence>
<evidence type="ECO:0000259" key="8">
    <source>
        <dbReference type="PROSITE" id="PS50048"/>
    </source>
</evidence>
<keyword evidence="6" id="KW-0539">Nucleus</keyword>
<reference evidence="9 10" key="1">
    <citation type="submission" date="2015-01" db="EMBL/GenBank/DDBJ databases">
        <title>The Genome Sequence of Exophiala oligosperma CBS72588.</title>
        <authorList>
            <consortium name="The Broad Institute Genomics Platform"/>
            <person name="Cuomo C."/>
            <person name="de Hoog S."/>
            <person name="Gorbushina A."/>
            <person name="Stielow B."/>
            <person name="Teixiera M."/>
            <person name="Abouelleil A."/>
            <person name="Chapman S.B."/>
            <person name="Priest M."/>
            <person name="Young S.K."/>
            <person name="Wortman J."/>
            <person name="Nusbaum C."/>
            <person name="Birren B."/>
        </authorList>
    </citation>
    <scope>NUCLEOTIDE SEQUENCE [LARGE SCALE GENOMIC DNA]</scope>
    <source>
        <strain evidence="9 10">CBS 72588</strain>
    </source>
</reference>
<dbReference type="GO" id="GO:0003677">
    <property type="term" value="F:DNA binding"/>
    <property type="evidence" value="ECO:0007669"/>
    <property type="project" value="UniProtKB-KW"/>
</dbReference>
<keyword evidence="5" id="KW-0804">Transcription</keyword>